<feature type="region of interest" description="Disordered" evidence="1">
    <location>
        <begin position="1"/>
        <end position="22"/>
    </location>
</feature>
<accession>A0A0E9XX36</accession>
<proteinExistence type="predicted"/>
<protein>
    <submittedName>
        <fullName evidence="2">Uncharacterized protein</fullName>
    </submittedName>
</protein>
<organism evidence="2">
    <name type="scientific">Anguilla anguilla</name>
    <name type="common">European freshwater eel</name>
    <name type="synonym">Muraena anguilla</name>
    <dbReference type="NCBI Taxonomy" id="7936"/>
    <lineage>
        <taxon>Eukaryota</taxon>
        <taxon>Metazoa</taxon>
        <taxon>Chordata</taxon>
        <taxon>Craniata</taxon>
        <taxon>Vertebrata</taxon>
        <taxon>Euteleostomi</taxon>
        <taxon>Actinopterygii</taxon>
        <taxon>Neopterygii</taxon>
        <taxon>Teleostei</taxon>
        <taxon>Anguilliformes</taxon>
        <taxon>Anguillidae</taxon>
        <taxon>Anguilla</taxon>
    </lineage>
</organism>
<evidence type="ECO:0000256" key="1">
    <source>
        <dbReference type="SAM" id="MobiDB-lite"/>
    </source>
</evidence>
<dbReference type="AlphaFoldDB" id="A0A0E9XX36"/>
<name>A0A0E9XX36_ANGAN</name>
<dbReference type="EMBL" id="GBXM01002329">
    <property type="protein sequence ID" value="JAI06249.1"/>
    <property type="molecule type" value="Transcribed_RNA"/>
</dbReference>
<reference evidence="2" key="2">
    <citation type="journal article" date="2015" name="Fish Shellfish Immunol.">
        <title>Early steps in the European eel (Anguilla anguilla)-Vibrio vulnificus interaction in the gills: Role of the RtxA13 toxin.</title>
        <authorList>
            <person name="Callol A."/>
            <person name="Pajuelo D."/>
            <person name="Ebbesson L."/>
            <person name="Teles M."/>
            <person name="MacKenzie S."/>
            <person name="Amaro C."/>
        </authorList>
    </citation>
    <scope>NUCLEOTIDE SEQUENCE</scope>
</reference>
<evidence type="ECO:0000313" key="2">
    <source>
        <dbReference type="EMBL" id="JAI06249.1"/>
    </source>
</evidence>
<reference evidence="2" key="1">
    <citation type="submission" date="2014-11" db="EMBL/GenBank/DDBJ databases">
        <authorList>
            <person name="Amaro Gonzalez C."/>
        </authorList>
    </citation>
    <scope>NUCLEOTIDE SEQUENCE</scope>
</reference>
<sequence length="22" mass="2350">MGGSAEEPAQCQKRGAKYLIPD</sequence>